<evidence type="ECO:0000256" key="4">
    <source>
        <dbReference type="ARBA" id="ARBA00023080"/>
    </source>
</evidence>
<dbReference type="RefSeq" id="WP_073246603.1">
    <property type="nucleotide sequence ID" value="NZ_FQZX01000003.1"/>
</dbReference>
<keyword evidence="4 5" id="KW-0546">Nucleotide metabolism</keyword>
<dbReference type="PANTHER" id="PTHR43114:SF6">
    <property type="entry name" value="ADENINE DEAMINASE"/>
    <property type="match status" value="1"/>
</dbReference>
<protein>
    <recommendedName>
        <fullName evidence="5">Adenine deaminase</fullName>
        <shortName evidence="5">ADE</shortName>
        <ecNumber evidence="5">3.5.4.2</ecNumber>
    </recommendedName>
    <alternativeName>
        <fullName evidence="5">Adenine aminohydrolase</fullName>
        <shortName evidence="5">AAH</shortName>
    </alternativeName>
</protein>
<dbReference type="GO" id="GO:0000034">
    <property type="term" value="F:adenine deaminase activity"/>
    <property type="evidence" value="ECO:0007669"/>
    <property type="project" value="UniProtKB-UniRule"/>
</dbReference>
<evidence type="ECO:0000256" key="3">
    <source>
        <dbReference type="ARBA" id="ARBA00022833"/>
    </source>
</evidence>
<feature type="binding site" evidence="5">
    <location>
        <position position="280"/>
    </location>
    <ligand>
        <name>Zn(2+)</name>
        <dbReference type="ChEBI" id="CHEBI:29105"/>
        <note>catalytic</note>
    </ligand>
</feature>
<dbReference type="HAMAP" id="MF_01962">
    <property type="entry name" value="Adenine_deaminase"/>
    <property type="match status" value="1"/>
</dbReference>
<dbReference type="Gene3D" id="3.20.20.140">
    <property type="entry name" value="Metal-dependent hydrolases"/>
    <property type="match status" value="1"/>
</dbReference>
<dbReference type="GO" id="GO:0009117">
    <property type="term" value="P:nucleotide metabolic process"/>
    <property type="evidence" value="ECO:0007669"/>
    <property type="project" value="UniProtKB-KW"/>
</dbReference>
<dbReference type="Pfam" id="PF00962">
    <property type="entry name" value="A_deaminase"/>
    <property type="match status" value="1"/>
</dbReference>
<evidence type="ECO:0000313" key="8">
    <source>
        <dbReference type="Proteomes" id="UP000184314"/>
    </source>
</evidence>
<dbReference type="NCBIfam" id="TIGR01430">
    <property type="entry name" value="aden_deam"/>
    <property type="match status" value="1"/>
</dbReference>
<evidence type="ECO:0000313" key="7">
    <source>
        <dbReference type="EMBL" id="SHK64664.1"/>
    </source>
</evidence>
<dbReference type="EMBL" id="FQZX01000003">
    <property type="protein sequence ID" value="SHK64664.1"/>
    <property type="molecule type" value="Genomic_DNA"/>
</dbReference>
<feature type="binding site" evidence="5">
    <location>
        <position position="21"/>
    </location>
    <ligand>
        <name>Zn(2+)</name>
        <dbReference type="ChEBI" id="CHEBI:29105"/>
        <note>catalytic</note>
    </ligand>
</feature>
<feature type="site" description="Important for catalytic activity" evidence="5">
    <location>
        <position position="223"/>
    </location>
</feature>
<organism evidence="7 8">
    <name type="scientific">Maribacter aquivivus</name>
    <dbReference type="NCBI Taxonomy" id="228958"/>
    <lineage>
        <taxon>Bacteria</taxon>
        <taxon>Pseudomonadati</taxon>
        <taxon>Bacteroidota</taxon>
        <taxon>Flavobacteriia</taxon>
        <taxon>Flavobacteriales</taxon>
        <taxon>Flavobacteriaceae</taxon>
        <taxon>Maribacter</taxon>
    </lineage>
</organism>
<keyword evidence="3 5" id="KW-0862">Zinc</keyword>
<dbReference type="FunFam" id="3.20.20.140:FF:000039">
    <property type="entry name" value="Adenine deaminase"/>
    <property type="match status" value="1"/>
</dbReference>
<dbReference type="EC" id="3.5.4.2" evidence="5"/>
<dbReference type="STRING" id="228958.SAMN04488007_3502"/>
<dbReference type="OrthoDB" id="9779574at2"/>
<dbReference type="InterPro" id="IPR006330">
    <property type="entry name" value="Ado/ade_deaminase"/>
</dbReference>
<comment type="cofactor">
    <cofactor evidence="5">
        <name>Zn(2+)</name>
        <dbReference type="ChEBI" id="CHEBI:29105"/>
    </cofactor>
    <text evidence="5">Binds 1 zinc ion per subunit.</text>
</comment>
<keyword evidence="2 5" id="KW-0378">Hydrolase</keyword>
<dbReference type="GO" id="GO:0043103">
    <property type="term" value="P:hypoxanthine salvage"/>
    <property type="evidence" value="ECO:0007669"/>
    <property type="project" value="UniProtKB-UniRule"/>
</dbReference>
<evidence type="ECO:0000259" key="6">
    <source>
        <dbReference type="Pfam" id="PF00962"/>
    </source>
</evidence>
<comment type="similarity">
    <text evidence="5">Belongs to the metallo-dependent hydrolases superfamily. Adenosine and AMP deaminases family. Adenine deaminase type 2 subfamily.</text>
</comment>
<name>A0A1M6U662_9FLAO</name>
<comment type="catalytic activity">
    <reaction evidence="5">
        <text>adenine + H2O + H(+) = hypoxanthine + NH4(+)</text>
        <dbReference type="Rhea" id="RHEA:23688"/>
        <dbReference type="ChEBI" id="CHEBI:15377"/>
        <dbReference type="ChEBI" id="CHEBI:15378"/>
        <dbReference type="ChEBI" id="CHEBI:16708"/>
        <dbReference type="ChEBI" id="CHEBI:17368"/>
        <dbReference type="ChEBI" id="CHEBI:28938"/>
        <dbReference type="EC" id="3.5.4.2"/>
    </reaction>
</comment>
<feature type="active site" description="Proton donor" evidence="5">
    <location>
        <position position="202"/>
    </location>
</feature>
<comment type="function">
    <text evidence="5">Catalyzes the hydrolytic deamination of adenine to hypoxanthine. Plays an important role in the purine salvage pathway and in nitrogen catabolism.</text>
</comment>
<dbReference type="InterPro" id="IPR028892">
    <property type="entry name" value="ADE"/>
</dbReference>
<feature type="binding site" evidence="5">
    <location>
        <position position="281"/>
    </location>
    <ligand>
        <name>substrate</name>
    </ligand>
</feature>
<feature type="binding site" evidence="5">
    <location>
        <position position="199"/>
    </location>
    <ligand>
        <name>Zn(2+)</name>
        <dbReference type="ChEBI" id="CHEBI:29105"/>
        <note>catalytic</note>
    </ligand>
</feature>
<dbReference type="GO" id="GO:0005829">
    <property type="term" value="C:cytosol"/>
    <property type="evidence" value="ECO:0007669"/>
    <property type="project" value="TreeGrafter"/>
</dbReference>
<feature type="binding site" evidence="5">
    <location>
        <position position="19"/>
    </location>
    <ligand>
        <name>Zn(2+)</name>
        <dbReference type="ChEBI" id="CHEBI:29105"/>
        <note>catalytic</note>
    </ligand>
</feature>
<reference evidence="8" key="1">
    <citation type="submission" date="2016-11" db="EMBL/GenBank/DDBJ databases">
        <authorList>
            <person name="Varghese N."/>
            <person name="Submissions S."/>
        </authorList>
    </citation>
    <scope>NUCLEOTIDE SEQUENCE [LARGE SCALE GENOMIC DNA]</scope>
    <source>
        <strain evidence="8">DSM 16478</strain>
    </source>
</reference>
<dbReference type="NCBIfam" id="NF006850">
    <property type="entry name" value="PRK09358.1-6"/>
    <property type="match status" value="1"/>
</dbReference>
<dbReference type="PANTHER" id="PTHR43114">
    <property type="entry name" value="ADENINE DEAMINASE"/>
    <property type="match status" value="1"/>
</dbReference>
<dbReference type="AlphaFoldDB" id="A0A1M6U662"/>
<dbReference type="GO" id="GO:0006146">
    <property type="term" value="P:adenine catabolic process"/>
    <property type="evidence" value="ECO:0007669"/>
    <property type="project" value="UniProtKB-UniRule"/>
</dbReference>
<dbReference type="Proteomes" id="UP000184314">
    <property type="component" value="Unassembled WGS sequence"/>
</dbReference>
<dbReference type="InterPro" id="IPR032466">
    <property type="entry name" value="Metal_Hydrolase"/>
</dbReference>
<feature type="domain" description="Adenosine deaminase" evidence="6">
    <location>
        <begin position="14"/>
        <end position="334"/>
    </location>
</feature>
<keyword evidence="1 5" id="KW-0479">Metal-binding</keyword>
<proteinExistence type="inferred from homology"/>
<gene>
    <name evidence="7" type="ORF">SAMN04488007_3502</name>
</gene>
<sequence length="339" mass="38752">MQSSELQRIIQGIPKTELHLHLEGSFEPELMFQIAKRNNITLPYDSIESVKEAYKFNNLQEFLDIYYAGAQVLLYEQDFFDLTWAYLTKVHSENVKHVEVFFDPQTHTERGVAFEVVIKGIHRALEKGKNELHISYKLIMSYLRHLSEEDAFKTLEESLPFKDIIDGVGLDSSEMGNPPSKFEKVFKASAEQGYKLVAHAGEEGPADYIWEALDILNVERIDHGNRCLTDETLVKRLVDDKIALTLCPTSNVALKVIQKMEEHPVAKMLDKGLLATIHSDDPAYFGGYMNENYYQTAKALNLSLKQIEQLAINGFEASWLSVASKEKHIKEVKDYFKSL</sequence>
<dbReference type="SUPFAM" id="SSF51556">
    <property type="entry name" value="Metallo-dependent hydrolases"/>
    <property type="match status" value="1"/>
</dbReference>
<evidence type="ECO:0000256" key="2">
    <source>
        <dbReference type="ARBA" id="ARBA00022801"/>
    </source>
</evidence>
<evidence type="ECO:0000256" key="5">
    <source>
        <dbReference type="HAMAP-Rule" id="MF_01962"/>
    </source>
</evidence>
<keyword evidence="8" id="KW-1185">Reference proteome</keyword>
<accession>A0A1M6U662</accession>
<dbReference type="InterPro" id="IPR001365">
    <property type="entry name" value="A_deaminase_dom"/>
</dbReference>
<dbReference type="GO" id="GO:0008270">
    <property type="term" value="F:zinc ion binding"/>
    <property type="evidence" value="ECO:0007669"/>
    <property type="project" value="UniProtKB-UniRule"/>
</dbReference>
<evidence type="ECO:0000256" key="1">
    <source>
        <dbReference type="ARBA" id="ARBA00022723"/>
    </source>
</evidence>
<dbReference type="CDD" id="cd01320">
    <property type="entry name" value="ADA"/>
    <property type="match status" value="1"/>
</dbReference>